<comment type="caution">
    <text evidence="13">The sequence shown here is derived from an EMBL/GenBank/DDBJ whole genome shotgun (WGS) entry which is preliminary data.</text>
</comment>
<dbReference type="EMBL" id="QJKJ01014500">
    <property type="protein sequence ID" value="RDX64203.1"/>
    <property type="molecule type" value="Genomic_DNA"/>
</dbReference>
<reference evidence="13" key="1">
    <citation type="submission" date="2018-05" db="EMBL/GenBank/DDBJ databases">
        <title>Draft genome of Mucuna pruriens seed.</title>
        <authorList>
            <person name="Nnadi N.E."/>
            <person name="Vos R."/>
            <person name="Hasami M.H."/>
            <person name="Devisetty U.K."/>
            <person name="Aguiy J.C."/>
        </authorList>
    </citation>
    <scope>NUCLEOTIDE SEQUENCE [LARGE SCALE GENOMIC DNA]</scope>
    <source>
        <strain evidence="13">JCA_2017</strain>
    </source>
</reference>
<accession>A0A371EDT7</accession>
<evidence type="ECO:0008006" key="15">
    <source>
        <dbReference type="Google" id="ProtNLM"/>
    </source>
</evidence>
<dbReference type="InterPro" id="IPR036396">
    <property type="entry name" value="Cyt_P450_sf"/>
</dbReference>
<dbReference type="GO" id="GO:0020037">
    <property type="term" value="F:heme binding"/>
    <property type="evidence" value="ECO:0007669"/>
    <property type="project" value="InterPro"/>
</dbReference>
<keyword evidence="8" id="KW-0503">Monooxygenase</keyword>
<dbReference type="InterPro" id="IPR002401">
    <property type="entry name" value="Cyt_P450_E_grp-I"/>
</dbReference>
<feature type="transmembrane region" description="Helical" evidence="11">
    <location>
        <begin position="529"/>
        <end position="550"/>
    </location>
</feature>
<evidence type="ECO:0000256" key="10">
    <source>
        <dbReference type="PIRSR" id="PIRSR602401-1"/>
    </source>
</evidence>
<feature type="binding site" description="axial binding residue" evidence="10">
    <location>
        <position position="965"/>
    </location>
    <ligand>
        <name>heme</name>
        <dbReference type="ChEBI" id="CHEBI:30413"/>
    </ligand>
    <ligandPart>
        <name>Fe</name>
        <dbReference type="ChEBI" id="CHEBI:18248"/>
    </ligandPart>
</feature>
<dbReference type="GO" id="GO:0005506">
    <property type="term" value="F:iron ion binding"/>
    <property type="evidence" value="ECO:0007669"/>
    <property type="project" value="InterPro"/>
</dbReference>
<keyword evidence="4 10" id="KW-0349">Heme</keyword>
<comment type="cofactor">
    <cofactor evidence="1 10">
        <name>heme</name>
        <dbReference type="ChEBI" id="CHEBI:30413"/>
    </cofactor>
</comment>
<comment type="subcellular location">
    <subcellularLocation>
        <location evidence="2">Membrane</location>
    </subcellularLocation>
</comment>
<evidence type="ECO:0000256" key="1">
    <source>
        <dbReference type="ARBA" id="ARBA00001971"/>
    </source>
</evidence>
<evidence type="ECO:0000256" key="8">
    <source>
        <dbReference type="ARBA" id="ARBA00023033"/>
    </source>
</evidence>
<proteinExistence type="inferred from homology"/>
<evidence type="ECO:0000313" key="13">
    <source>
        <dbReference type="EMBL" id="RDX64203.1"/>
    </source>
</evidence>
<evidence type="ECO:0000313" key="14">
    <source>
        <dbReference type="Proteomes" id="UP000257109"/>
    </source>
</evidence>
<dbReference type="PANTHER" id="PTHR47943:SF9">
    <property type="entry name" value="CYTOCHROME P450"/>
    <property type="match status" value="1"/>
</dbReference>
<evidence type="ECO:0000256" key="4">
    <source>
        <dbReference type="ARBA" id="ARBA00022617"/>
    </source>
</evidence>
<keyword evidence="12" id="KW-0732">Signal</keyword>
<dbReference type="FunFam" id="1.10.630.10:FF:000011">
    <property type="entry name" value="Cytochrome P450 83B1"/>
    <property type="match status" value="2"/>
</dbReference>
<protein>
    <recommendedName>
        <fullName evidence="15">Cytochrome P450 CYP736A12</fullName>
    </recommendedName>
</protein>
<evidence type="ECO:0000256" key="11">
    <source>
        <dbReference type="SAM" id="Phobius"/>
    </source>
</evidence>
<comment type="similarity">
    <text evidence="3">Belongs to the cytochrome P450 family.</text>
</comment>
<dbReference type="Pfam" id="PF00067">
    <property type="entry name" value="p450"/>
    <property type="match status" value="2"/>
</dbReference>
<dbReference type="SUPFAM" id="SSF48264">
    <property type="entry name" value="Cytochrome P450"/>
    <property type="match status" value="2"/>
</dbReference>
<keyword evidence="6" id="KW-0560">Oxidoreductase</keyword>
<dbReference type="Proteomes" id="UP000257109">
    <property type="component" value="Unassembled WGS sequence"/>
</dbReference>
<name>A0A371EDT7_MUCPR</name>
<dbReference type="AlphaFoldDB" id="A0A371EDT7"/>
<evidence type="ECO:0000256" key="5">
    <source>
        <dbReference type="ARBA" id="ARBA00022723"/>
    </source>
</evidence>
<dbReference type="PANTHER" id="PTHR47943">
    <property type="entry name" value="CYTOCHROME P450 93A3-LIKE"/>
    <property type="match status" value="1"/>
</dbReference>
<feature type="chain" id="PRO_5016952159" description="Cytochrome P450 CYP736A12" evidence="12">
    <location>
        <begin position="20"/>
        <end position="1025"/>
    </location>
</feature>
<keyword evidence="11" id="KW-1133">Transmembrane helix</keyword>
<dbReference type="InterPro" id="IPR001128">
    <property type="entry name" value="Cyt_P450"/>
</dbReference>
<gene>
    <name evidence="13" type="ORF">CR513_57272</name>
</gene>
<keyword evidence="5 10" id="KW-0479">Metal-binding</keyword>
<evidence type="ECO:0000256" key="3">
    <source>
        <dbReference type="ARBA" id="ARBA00010617"/>
    </source>
</evidence>
<dbReference type="GO" id="GO:0004497">
    <property type="term" value="F:monooxygenase activity"/>
    <property type="evidence" value="ECO:0007669"/>
    <property type="project" value="UniProtKB-KW"/>
</dbReference>
<dbReference type="PRINTS" id="PR00463">
    <property type="entry name" value="EP450I"/>
</dbReference>
<feature type="non-terminal residue" evidence="13">
    <location>
        <position position="1"/>
    </location>
</feature>
<dbReference type="Gene3D" id="1.10.630.10">
    <property type="entry name" value="Cytochrome P450"/>
    <property type="match status" value="2"/>
</dbReference>
<dbReference type="CDD" id="cd11072">
    <property type="entry name" value="CYP71-like"/>
    <property type="match status" value="2"/>
</dbReference>
<keyword evidence="14" id="KW-1185">Reference proteome</keyword>
<keyword evidence="7 10" id="KW-0408">Iron</keyword>
<keyword evidence="11" id="KW-0812">Transmembrane</keyword>
<dbReference type="InterPro" id="IPR017972">
    <property type="entry name" value="Cyt_P450_CS"/>
</dbReference>
<organism evidence="13 14">
    <name type="scientific">Mucuna pruriens</name>
    <name type="common">Velvet bean</name>
    <name type="synonym">Dolichos pruriens</name>
    <dbReference type="NCBI Taxonomy" id="157652"/>
    <lineage>
        <taxon>Eukaryota</taxon>
        <taxon>Viridiplantae</taxon>
        <taxon>Streptophyta</taxon>
        <taxon>Embryophyta</taxon>
        <taxon>Tracheophyta</taxon>
        <taxon>Spermatophyta</taxon>
        <taxon>Magnoliopsida</taxon>
        <taxon>eudicotyledons</taxon>
        <taxon>Gunneridae</taxon>
        <taxon>Pentapetalae</taxon>
        <taxon>rosids</taxon>
        <taxon>fabids</taxon>
        <taxon>Fabales</taxon>
        <taxon>Fabaceae</taxon>
        <taxon>Papilionoideae</taxon>
        <taxon>50 kb inversion clade</taxon>
        <taxon>NPAAA clade</taxon>
        <taxon>indigoferoid/millettioid clade</taxon>
        <taxon>Phaseoleae</taxon>
        <taxon>Mucuna</taxon>
    </lineage>
</organism>
<evidence type="ECO:0000256" key="6">
    <source>
        <dbReference type="ARBA" id="ARBA00023002"/>
    </source>
</evidence>
<evidence type="ECO:0000256" key="2">
    <source>
        <dbReference type="ARBA" id="ARBA00004370"/>
    </source>
</evidence>
<evidence type="ECO:0000256" key="9">
    <source>
        <dbReference type="ARBA" id="ARBA00023136"/>
    </source>
</evidence>
<evidence type="ECO:0000256" key="12">
    <source>
        <dbReference type="SAM" id="SignalP"/>
    </source>
</evidence>
<evidence type="ECO:0000256" key="7">
    <source>
        <dbReference type="ARBA" id="ARBA00023004"/>
    </source>
</evidence>
<sequence>MWVPISLLLLSTFILILSAILVRGKQSKDEQRRPPGPPGFPVIGNLHMLGKLPHRSLQALAKTYGPVMFLKLGHVPTVVVSSPEAAEQFLKVHDTVFASRPRLEATNYFNYGSKGIAFSEYGAYWRKTRKVCILQLLTVSKVDSFAPLRNKDLHLAVNLLQKAAMASEVVDLSEVVHNIVEDFMYKMVLGRTKDADFDLKGFIQNEINLIGAFNLADYIPWLGPLDLQGLKRRFKKISRTLDQILEKIIKEHENGSDVQYKDFIDILLSLKDRPIDPNDEQNHVIDKTNIKAILLDMISGSFETSATVAEWAISELLRHPRVMKNLQNQLDNVVGRNRLVEENDLTKLSYLDIVIKETLRLYPVTPLIPRESIKDSIVHGYFIEKKSRILINSWAIGRDFKIWSDNAEVFYPERFIDNNLDFRGCDFQFIPFGFGRRGCPGMHLGLTIVKLIVAQLAHCFSWELPGSMIPDDLDMTEKFGLSMPRLKHLLAVPRNRLLREAYPNRGGVITHDVVFADWLKRLSIIGVRDHIMCVSILFCTLIFILSAIWVRRKQSKDERRPPGPAGYPVIGNLHMLGKLPHRRLEGLAKIYGPLMSLRLGQIPAVVVSSSEAAKHFLKTQDVIFASRPRHEAATYGSKGVALSEYGAYWRNIRKVCTLQLLSASKVQSFSASRMREMEKAVKSLQKMVGQVVDLSEVVHDVVEDFVYTMVLGCTKDVDLDLKGLVRNKVNLIGAFNLADYVPCLRPFDLQGLKRRSKKISKALDQMLEKIIKEHEHNSDVQNGQHHKDFIDILLSLMHQPMDPYDEQSHVIDRNSIKAILLDMISGAFDATATLVEWALSALLRHPRIMKNLQDELDKVVGRDKLVEEKDLAKLGYLDIVIKETLRLYPPGPLVPRESIEDAMVDGYFIEKKSRIIINLWAIGRDSKIWSENAEVFYPERFINNNLDFREHDLQFIPFSFGRRGCPGMHLGLIVAKFVVAQLMHCFSWELSGNIAPNDLDMSEKFGLTIPRVNHLLVVPRYRLLK</sequence>
<dbReference type="PRINTS" id="PR00385">
    <property type="entry name" value="P450"/>
</dbReference>
<dbReference type="STRING" id="157652.A0A371EDT7"/>
<dbReference type="GO" id="GO:0016020">
    <property type="term" value="C:membrane"/>
    <property type="evidence" value="ECO:0007669"/>
    <property type="project" value="UniProtKB-SubCell"/>
</dbReference>
<dbReference type="OrthoDB" id="2789670at2759"/>
<feature type="signal peptide" evidence="12">
    <location>
        <begin position="1"/>
        <end position="19"/>
    </location>
</feature>
<dbReference type="PROSITE" id="PS00086">
    <property type="entry name" value="CYTOCHROME_P450"/>
    <property type="match status" value="2"/>
</dbReference>
<dbReference type="GO" id="GO:0016705">
    <property type="term" value="F:oxidoreductase activity, acting on paired donors, with incorporation or reduction of molecular oxygen"/>
    <property type="evidence" value="ECO:0007669"/>
    <property type="project" value="InterPro"/>
</dbReference>
<keyword evidence="9 11" id="KW-0472">Membrane</keyword>